<dbReference type="InterPro" id="IPR036036">
    <property type="entry name" value="SOCS_box-like_dom_sf"/>
</dbReference>
<evidence type="ECO:0000256" key="2">
    <source>
        <dbReference type="ARBA" id="ARBA00023043"/>
    </source>
</evidence>
<dbReference type="PROSITE" id="PS50088">
    <property type="entry name" value="ANK_REPEAT"/>
    <property type="match status" value="1"/>
</dbReference>
<dbReference type="GO" id="GO:0035556">
    <property type="term" value="P:intracellular signal transduction"/>
    <property type="evidence" value="ECO:0007669"/>
    <property type="project" value="InterPro"/>
</dbReference>
<dbReference type="OMA" id="HVRDWEF"/>
<dbReference type="PROSITE" id="PS50297">
    <property type="entry name" value="ANK_REP_REGION"/>
    <property type="match status" value="1"/>
</dbReference>
<name>A0A2T7P384_POMCA</name>
<organism evidence="5 6">
    <name type="scientific">Pomacea canaliculata</name>
    <name type="common">Golden apple snail</name>
    <dbReference type="NCBI Taxonomy" id="400727"/>
    <lineage>
        <taxon>Eukaryota</taxon>
        <taxon>Metazoa</taxon>
        <taxon>Spiralia</taxon>
        <taxon>Lophotrochozoa</taxon>
        <taxon>Mollusca</taxon>
        <taxon>Gastropoda</taxon>
        <taxon>Caenogastropoda</taxon>
        <taxon>Architaenioglossa</taxon>
        <taxon>Ampullarioidea</taxon>
        <taxon>Ampullariidae</taxon>
        <taxon>Pomacea</taxon>
    </lineage>
</organism>
<dbReference type="PANTHER" id="PTHR24123:SF33">
    <property type="entry name" value="PROTEIN HOS4"/>
    <property type="match status" value="1"/>
</dbReference>
<dbReference type="InterPro" id="IPR001496">
    <property type="entry name" value="SOCS_box"/>
</dbReference>
<dbReference type="SUPFAM" id="SSF158235">
    <property type="entry name" value="SOCS box-like"/>
    <property type="match status" value="1"/>
</dbReference>
<keyword evidence="1" id="KW-0677">Repeat</keyword>
<feature type="repeat" description="ANK" evidence="3">
    <location>
        <begin position="112"/>
        <end position="144"/>
    </location>
</feature>
<dbReference type="SUPFAM" id="SSF48403">
    <property type="entry name" value="Ankyrin repeat"/>
    <property type="match status" value="1"/>
</dbReference>
<dbReference type="InterPro" id="IPR051165">
    <property type="entry name" value="Multifunctional_ANK_Repeat"/>
</dbReference>
<comment type="caution">
    <text evidence="5">The sequence shown here is derived from an EMBL/GenBank/DDBJ whole genome shotgun (WGS) entry which is preliminary data.</text>
</comment>
<sequence length="732" mass="81924">MEFLLKVTYSYAYSIFQYFRAMWPLSLIYHDTLHHPSQQTRRSLLNLIHMLKQGDGDDGAMLERLKLLPEKENLLEVDDEQGYDILQSAIIADRKVVVLWLLSHGCQVNHYSCSPPLHLACHLGKLAIVSVLLSWGADPETRCGMCFPEPHRAVDFQPSFLGLSKYPVYLCCSHKVTPMECAIKQGHLHCVRELTASFKTRVLTFNPLTYLQLACKEGMVECINFFASSFPECINQYGSDGDTPLLSAVPWGEQCVRILVELGADVRLLSRGIGENALHRLYRMNIDGLFSIYDTTRYLLTTGIEQDINAMTDLEETALHMLVSHISYAGGNYVHPDRQVSRAALQKDYQCQVLLALKAVLQFNADPLLLNGPGLQPLSRMLHIAFKVCQTDNPCYCVRTSQPDLFIVEYQNDYSSLQQAIDILLSYGAAPNFQCDEGHTPLNLLLNCFLYDDPQNLVAQAQAALLAVRSLVSGGASIEVADGNQGRASILTAMICGRCFSSELRGKRTLQNELITFTEQLLGLLLSLGLNPNHTTNRTTPFMRGGSGNALIEFVRLADKAVCQQEFEAVKSWVRTLLQWGANPDIEPYPSEPIICHSQSSIFLKKQGTQAVAHYLCQANDRQVVADDNPQDISVGMLGILELFYNSMDHKLLYQSLTAGHSFARYHSTHSVFSGSQNDQFLSAVHMLAESPRSLKQMARVTVYKALNRQLARRVPRLPLPGALKQYLLQLT</sequence>
<proteinExistence type="predicted"/>
<dbReference type="PROSITE" id="PS50225">
    <property type="entry name" value="SOCS"/>
    <property type="match status" value="1"/>
</dbReference>
<gene>
    <name evidence="5" type="ORF">C0Q70_10441</name>
</gene>
<evidence type="ECO:0000256" key="3">
    <source>
        <dbReference type="PROSITE-ProRule" id="PRU00023"/>
    </source>
</evidence>
<accession>A0A2T7P384</accession>
<dbReference type="Proteomes" id="UP000245119">
    <property type="component" value="Linkage Group LG6"/>
</dbReference>
<dbReference type="STRING" id="400727.A0A2T7P384"/>
<reference evidence="5 6" key="1">
    <citation type="submission" date="2018-04" db="EMBL/GenBank/DDBJ databases">
        <title>The genome of golden apple snail Pomacea canaliculata provides insight into stress tolerance and invasive adaptation.</title>
        <authorList>
            <person name="Liu C."/>
            <person name="Liu B."/>
            <person name="Ren Y."/>
            <person name="Zhang Y."/>
            <person name="Wang H."/>
            <person name="Li S."/>
            <person name="Jiang F."/>
            <person name="Yin L."/>
            <person name="Zhang G."/>
            <person name="Qian W."/>
            <person name="Fan W."/>
        </authorList>
    </citation>
    <scope>NUCLEOTIDE SEQUENCE [LARGE SCALE GENOMIC DNA]</scope>
    <source>
        <strain evidence="5">SZHN2017</strain>
        <tissue evidence="5">Muscle</tissue>
    </source>
</reference>
<dbReference type="Gene3D" id="1.10.750.20">
    <property type="entry name" value="SOCS box"/>
    <property type="match status" value="1"/>
</dbReference>
<evidence type="ECO:0000256" key="1">
    <source>
        <dbReference type="ARBA" id="ARBA00022737"/>
    </source>
</evidence>
<dbReference type="InterPro" id="IPR002110">
    <property type="entry name" value="Ankyrin_rpt"/>
</dbReference>
<evidence type="ECO:0000313" key="5">
    <source>
        <dbReference type="EMBL" id="PVD27866.1"/>
    </source>
</evidence>
<dbReference type="EMBL" id="PZQS01000006">
    <property type="protein sequence ID" value="PVD27866.1"/>
    <property type="molecule type" value="Genomic_DNA"/>
</dbReference>
<dbReference type="Pfam" id="PF12796">
    <property type="entry name" value="Ank_2"/>
    <property type="match status" value="2"/>
</dbReference>
<feature type="domain" description="SOCS box" evidence="4">
    <location>
        <begin position="691"/>
        <end position="732"/>
    </location>
</feature>
<dbReference type="SMART" id="SM00969">
    <property type="entry name" value="SOCS_box"/>
    <property type="match status" value="1"/>
</dbReference>
<dbReference type="SMART" id="SM00248">
    <property type="entry name" value="ANK"/>
    <property type="match status" value="5"/>
</dbReference>
<dbReference type="Pfam" id="PF07525">
    <property type="entry name" value="SOCS_box"/>
    <property type="match status" value="1"/>
</dbReference>
<dbReference type="Gene3D" id="1.25.40.20">
    <property type="entry name" value="Ankyrin repeat-containing domain"/>
    <property type="match status" value="2"/>
</dbReference>
<keyword evidence="2 3" id="KW-0040">ANK repeat</keyword>
<protein>
    <recommendedName>
        <fullName evidence="4">SOCS box domain-containing protein</fullName>
    </recommendedName>
</protein>
<evidence type="ECO:0000313" key="6">
    <source>
        <dbReference type="Proteomes" id="UP000245119"/>
    </source>
</evidence>
<evidence type="ECO:0000259" key="4">
    <source>
        <dbReference type="PROSITE" id="PS50225"/>
    </source>
</evidence>
<dbReference type="InterPro" id="IPR036770">
    <property type="entry name" value="Ankyrin_rpt-contain_sf"/>
</dbReference>
<dbReference type="AlphaFoldDB" id="A0A2T7P384"/>
<dbReference type="CDD" id="cd03716">
    <property type="entry name" value="SOCS_ASB_like"/>
    <property type="match status" value="1"/>
</dbReference>
<keyword evidence="6" id="KW-1185">Reference proteome</keyword>
<dbReference type="OrthoDB" id="3246549at2759"/>
<dbReference type="PANTHER" id="PTHR24123">
    <property type="entry name" value="ANKYRIN REPEAT-CONTAINING"/>
    <property type="match status" value="1"/>
</dbReference>